<sequence length="41" mass="4515">MYLDIGNLLLSVISTRPCSLSFGVQICSVLNGEFYHRPLSA</sequence>
<proteinExistence type="predicted"/>
<protein>
    <submittedName>
        <fullName evidence="1">Uncharacterized protein</fullName>
    </submittedName>
</protein>
<accession>A0A0E9WLW9</accession>
<reference evidence="1" key="2">
    <citation type="journal article" date="2015" name="Fish Shellfish Immunol.">
        <title>Early steps in the European eel (Anguilla anguilla)-Vibrio vulnificus interaction in the gills: Role of the RtxA13 toxin.</title>
        <authorList>
            <person name="Callol A."/>
            <person name="Pajuelo D."/>
            <person name="Ebbesson L."/>
            <person name="Teles M."/>
            <person name="MacKenzie S."/>
            <person name="Amaro C."/>
        </authorList>
    </citation>
    <scope>NUCLEOTIDE SEQUENCE</scope>
</reference>
<name>A0A0E9WLW9_ANGAN</name>
<reference evidence="1" key="1">
    <citation type="submission" date="2014-11" db="EMBL/GenBank/DDBJ databases">
        <authorList>
            <person name="Amaro Gonzalez C."/>
        </authorList>
    </citation>
    <scope>NUCLEOTIDE SEQUENCE</scope>
</reference>
<evidence type="ECO:0000313" key="1">
    <source>
        <dbReference type="EMBL" id="JAH90590.1"/>
    </source>
</evidence>
<dbReference type="EMBL" id="GBXM01017987">
    <property type="protein sequence ID" value="JAH90590.1"/>
    <property type="molecule type" value="Transcribed_RNA"/>
</dbReference>
<organism evidence="1">
    <name type="scientific">Anguilla anguilla</name>
    <name type="common">European freshwater eel</name>
    <name type="synonym">Muraena anguilla</name>
    <dbReference type="NCBI Taxonomy" id="7936"/>
    <lineage>
        <taxon>Eukaryota</taxon>
        <taxon>Metazoa</taxon>
        <taxon>Chordata</taxon>
        <taxon>Craniata</taxon>
        <taxon>Vertebrata</taxon>
        <taxon>Euteleostomi</taxon>
        <taxon>Actinopterygii</taxon>
        <taxon>Neopterygii</taxon>
        <taxon>Teleostei</taxon>
        <taxon>Anguilliformes</taxon>
        <taxon>Anguillidae</taxon>
        <taxon>Anguilla</taxon>
    </lineage>
</organism>
<dbReference type="AlphaFoldDB" id="A0A0E9WLW9"/>